<accession>A0A4R7VB19</accession>
<sequence>MPSVAPSVSRPVDLGPYYDQPCSLLNAQQLTELGFPADDQIEDEQDGARVCAWSRDNSNTDASFTLLSISIYTTGDPLAAAYQKFNSDRAEDKWQTIAFGEHTVRGLPAVTRGDRDDGSQCEATVGAGNGQGIVILGHLYTYNEKPELCDRLVTAAELVVDAVRR</sequence>
<proteinExistence type="predicted"/>
<reference evidence="1 2" key="1">
    <citation type="submission" date="2019-03" db="EMBL/GenBank/DDBJ databases">
        <title>Genomic Encyclopedia of Archaeal and Bacterial Type Strains, Phase II (KMG-II): from individual species to whole genera.</title>
        <authorList>
            <person name="Goeker M."/>
        </authorList>
    </citation>
    <scope>NUCLEOTIDE SEQUENCE [LARGE SCALE GENOMIC DNA]</scope>
    <source>
        <strain evidence="1 2">DSM 45499</strain>
    </source>
</reference>
<dbReference type="EMBL" id="SOCP01000011">
    <property type="protein sequence ID" value="TDV46206.1"/>
    <property type="molecule type" value="Genomic_DNA"/>
</dbReference>
<dbReference type="InterPro" id="IPR024520">
    <property type="entry name" value="DUF3558"/>
</dbReference>
<organism evidence="1 2">
    <name type="scientific">Actinophytocola oryzae</name>
    <dbReference type="NCBI Taxonomy" id="502181"/>
    <lineage>
        <taxon>Bacteria</taxon>
        <taxon>Bacillati</taxon>
        <taxon>Actinomycetota</taxon>
        <taxon>Actinomycetes</taxon>
        <taxon>Pseudonocardiales</taxon>
        <taxon>Pseudonocardiaceae</taxon>
    </lineage>
</organism>
<evidence type="ECO:0000313" key="2">
    <source>
        <dbReference type="Proteomes" id="UP000294927"/>
    </source>
</evidence>
<gene>
    <name evidence="1" type="ORF">CLV71_111164</name>
</gene>
<keyword evidence="2" id="KW-1185">Reference proteome</keyword>
<dbReference type="Pfam" id="PF12079">
    <property type="entry name" value="DUF3558"/>
    <property type="match status" value="1"/>
</dbReference>
<dbReference type="AlphaFoldDB" id="A0A4R7VB19"/>
<evidence type="ECO:0000313" key="1">
    <source>
        <dbReference type="EMBL" id="TDV46206.1"/>
    </source>
</evidence>
<comment type="caution">
    <text evidence="1">The sequence shown here is derived from an EMBL/GenBank/DDBJ whole genome shotgun (WGS) entry which is preliminary data.</text>
</comment>
<name>A0A4R7VB19_9PSEU</name>
<protein>
    <submittedName>
        <fullName evidence="1">Uncharacterized protein DUF3558</fullName>
    </submittedName>
</protein>
<dbReference type="Proteomes" id="UP000294927">
    <property type="component" value="Unassembled WGS sequence"/>
</dbReference>